<feature type="compositionally biased region" description="Basic and acidic residues" evidence="1">
    <location>
        <begin position="269"/>
        <end position="281"/>
    </location>
</feature>
<gene>
    <name evidence="2" type="ORF">PSON_ATCC_30995.1.T0600183</name>
</gene>
<feature type="region of interest" description="Disordered" evidence="1">
    <location>
        <begin position="249"/>
        <end position="299"/>
    </location>
</feature>
<evidence type="ECO:0000313" key="3">
    <source>
        <dbReference type="Proteomes" id="UP000692954"/>
    </source>
</evidence>
<proteinExistence type="predicted"/>
<feature type="region of interest" description="Disordered" evidence="1">
    <location>
        <begin position="98"/>
        <end position="119"/>
    </location>
</feature>
<accession>A0A8S1NMG2</accession>
<feature type="region of interest" description="Disordered" evidence="1">
    <location>
        <begin position="171"/>
        <end position="208"/>
    </location>
</feature>
<sequence length="401" mass="47732">MRNFEGVLSSFQLFQYQILIRIDNKYSKYKMNVQQFPNFYPYMLEPQIPFQGENEQQQKQNSSSNQNEFNLIQQNFYPSAYHHYQFEYVQDHEIPSQIKNKKHKKKKNNDQKGLLPKTLESEKQVVEDCQQIAIHKQGEEILKPITPYTVLHFTQGSAMPKLQSDIVSNQQNDGPVVQQEGSQQTQKEKGQNQQTKKPKKENINTGHWSTEEHTTYIQFLQQFENIMTCSMMKKTSKIFKQMSELIGTRTPSQCRSHHQKFNPYALRGENGKRLPRTERSRAGRKKKNPQSDLPKAGNDYKRIKEEANLILNYEGADPYYLMMLEQQKYFYSGFNQDYWNQVQEMDQNQNIKKEEEIDNQNHGQILQPEFEEYFKYSFQRYGNQQDYNFDVRNQTVNDLII</sequence>
<dbReference type="AlphaFoldDB" id="A0A8S1NMG2"/>
<dbReference type="Proteomes" id="UP000692954">
    <property type="component" value="Unassembled WGS sequence"/>
</dbReference>
<dbReference type="InterPro" id="IPR001005">
    <property type="entry name" value="SANT/Myb"/>
</dbReference>
<protein>
    <recommendedName>
        <fullName evidence="4">Myb-like domain-containing protein</fullName>
    </recommendedName>
</protein>
<evidence type="ECO:0000313" key="2">
    <source>
        <dbReference type="EMBL" id="CAD8093270.1"/>
    </source>
</evidence>
<organism evidence="2 3">
    <name type="scientific">Paramecium sonneborni</name>
    <dbReference type="NCBI Taxonomy" id="65129"/>
    <lineage>
        <taxon>Eukaryota</taxon>
        <taxon>Sar</taxon>
        <taxon>Alveolata</taxon>
        <taxon>Ciliophora</taxon>
        <taxon>Intramacronucleata</taxon>
        <taxon>Oligohymenophorea</taxon>
        <taxon>Peniculida</taxon>
        <taxon>Parameciidae</taxon>
        <taxon>Paramecium</taxon>
    </lineage>
</organism>
<keyword evidence="3" id="KW-1185">Reference proteome</keyword>
<dbReference type="CDD" id="cd00167">
    <property type="entry name" value="SANT"/>
    <property type="match status" value="1"/>
</dbReference>
<reference evidence="2" key="1">
    <citation type="submission" date="2021-01" db="EMBL/GenBank/DDBJ databases">
        <authorList>
            <consortium name="Genoscope - CEA"/>
            <person name="William W."/>
        </authorList>
    </citation>
    <scope>NUCLEOTIDE SEQUENCE</scope>
</reference>
<dbReference type="OrthoDB" id="297315at2759"/>
<name>A0A8S1NMG2_9CILI</name>
<comment type="caution">
    <text evidence="2">The sequence shown here is derived from an EMBL/GenBank/DDBJ whole genome shotgun (WGS) entry which is preliminary data.</text>
</comment>
<evidence type="ECO:0008006" key="4">
    <source>
        <dbReference type="Google" id="ProtNLM"/>
    </source>
</evidence>
<evidence type="ECO:0000256" key="1">
    <source>
        <dbReference type="SAM" id="MobiDB-lite"/>
    </source>
</evidence>
<dbReference type="EMBL" id="CAJJDN010000060">
    <property type="protein sequence ID" value="CAD8093270.1"/>
    <property type="molecule type" value="Genomic_DNA"/>
</dbReference>